<sequence>MQWQDFDFEGRLKIPLGFYLGILYLLRGFIIWIISLTYSDDRSLLIGLIYSNVSLFTLTILTGAPALITFFIFSLKKQREKVWYKSIWSLQSKMLLIALFTDLVIQFYTISYHITQVHWVQMVLLILGVYLFWYWLKSNKLKRFFHNWLL</sequence>
<feature type="transmembrane region" description="Helical" evidence="1">
    <location>
        <begin position="44"/>
        <end position="73"/>
    </location>
</feature>
<name>A0ABU3QZC7_9GAMM</name>
<organism evidence="2 3">
    <name type="scientific">Psychrosphaera aquimarina</name>
    <dbReference type="NCBI Taxonomy" id="2044854"/>
    <lineage>
        <taxon>Bacteria</taxon>
        <taxon>Pseudomonadati</taxon>
        <taxon>Pseudomonadota</taxon>
        <taxon>Gammaproteobacteria</taxon>
        <taxon>Alteromonadales</taxon>
        <taxon>Pseudoalteromonadaceae</taxon>
        <taxon>Psychrosphaera</taxon>
    </lineage>
</organism>
<protein>
    <submittedName>
        <fullName evidence="2">DUF2919 family protein</fullName>
    </submittedName>
</protein>
<feature type="transmembrane region" description="Helical" evidence="1">
    <location>
        <begin position="94"/>
        <end position="112"/>
    </location>
</feature>
<dbReference type="Pfam" id="PF11143">
    <property type="entry name" value="DUF2919"/>
    <property type="match status" value="1"/>
</dbReference>
<gene>
    <name evidence="2" type="ORF">RT723_07230</name>
</gene>
<keyword evidence="1" id="KW-1133">Transmembrane helix</keyword>
<evidence type="ECO:0000313" key="3">
    <source>
        <dbReference type="Proteomes" id="UP001257914"/>
    </source>
</evidence>
<dbReference type="InterPro" id="IPR021318">
    <property type="entry name" value="DUF2919"/>
</dbReference>
<dbReference type="RefSeq" id="WP_315946484.1">
    <property type="nucleotide sequence ID" value="NZ_JAWCUA010000007.1"/>
</dbReference>
<proteinExistence type="predicted"/>
<comment type="caution">
    <text evidence="2">The sequence shown here is derived from an EMBL/GenBank/DDBJ whole genome shotgun (WGS) entry which is preliminary data.</text>
</comment>
<evidence type="ECO:0000256" key="1">
    <source>
        <dbReference type="SAM" id="Phobius"/>
    </source>
</evidence>
<feature type="transmembrane region" description="Helical" evidence="1">
    <location>
        <begin position="118"/>
        <end position="136"/>
    </location>
</feature>
<keyword evidence="3" id="KW-1185">Reference proteome</keyword>
<reference evidence="2 3" key="1">
    <citation type="submission" date="2023-10" db="EMBL/GenBank/DDBJ databases">
        <title>Psychrosphaera aquimaarina strain SW33 isolated from seawater.</title>
        <authorList>
            <person name="Bayburt H."/>
            <person name="Kim J.M."/>
            <person name="Choi B.J."/>
            <person name="Jeon C.O."/>
        </authorList>
    </citation>
    <scope>NUCLEOTIDE SEQUENCE [LARGE SCALE GENOMIC DNA]</scope>
    <source>
        <strain evidence="2 3">KCTC 52743</strain>
    </source>
</reference>
<dbReference type="Proteomes" id="UP001257914">
    <property type="component" value="Unassembled WGS sequence"/>
</dbReference>
<evidence type="ECO:0000313" key="2">
    <source>
        <dbReference type="EMBL" id="MDU0112794.1"/>
    </source>
</evidence>
<feature type="transmembrane region" description="Helical" evidence="1">
    <location>
        <begin position="16"/>
        <end position="38"/>
    </location>
</feature>
<dbReference type="EMBL" id="JAWCUA010000007">
    <property type="protein sequence ID" value="MDU0112794.1"/>
    <property type="molecule type" value="Genomic_DNA"/>
</dbReference>
<keyword evidence="1" id="KW-0812">Transmembrane</keyword>
<keyword evidence="1" id="KW-0472">Membrane</keyword>
<accession>A0ABU3QZC7</accession>